<dbReference type="EMBL" id="KQ434998">
    <property type="protein sequence ID" value="KZC13296.1"/>
    <property type="molecule type" value="Genomic_DNA"/>
</dbReference>
<keyword evidence="2" id="KW-1185">Reference proteome</keyword>
<dbReference type="Proteomes" id="UP000076502">
    <property type="component" value="Unassembled WGS sequence"/>
</dbReference>
<name>A0A154PN48_DUFNO</name>
<sequence>MHNNEFSASQRANCSIRNTKGERALTTANGIHLFEWNIHVRFLHATALSSLVITDTQNVYVR</sequence>
<reference evidence="1 2" key="1">
    <citation type="submission" date="2015-07" db="EMBL/GenBank/DDBJ databases">
        <title>The genome of Dufourea novaeangliae.</title>
        <authorList>
            <person name="Pan H."/>
            <person name="Kapheim K."/>
        </authorList>
    </citation>
    <scope>NUCLEOTIDE SEQUENCE [LARGE SCALE GENOMIC DNA]</scope>
    <source>
        <strain evidence="1">0120121106</strain>
        <tissue evidence="1">Whole body</tissue>
    </source>
</reference>
<accession>A0A154PN48</accession>
<protein>
    <submittedName>
        <fullName evidence="1">Uncharacterized protein</fullName>
    </submittedName>
</protein>
<organism evidence="1 2">
    <name type="scientific">Dufourea novaeangliae</name>
    <name type="common">Sweat bee</name>
    <dbReference type="NCBI Taxonomy" id="178035"/>
    <lineage>
        <taxon>Eukaryota</taxon>
        <taxon>Metazoa</taxon>
        <taxon>Ecdysozoa</taxon>
        <taxon>Arthropoda</taxon>
        <taxon>Hexapoda</taxon>
        <taxon>Insecta</taxon>
        <taxon>Pterygota</taxon>
        <taxon>Neoptera</taxon>
        <taxon>Endopterygota</taxon>
        <taxon>Hymenoptera</taxon>
        <taxon>Apocrita</taxon>
        <taxon>Aculeata</taxon>
        <taxon>Apoidea</taxon>
        <taxon>Anthophila</taxon>
        <taxon>Halictidae</taxon>
        <taxon>Rophitinae</taxon>
        <taxon>Dufourea</taxon>
    </lineage>
</organism>
<evidence type="ECO:0000313" key="2">
    <source>
        <dbReference type="Proteomes" id="UP000076502"/>
    </source>
</evidence>
<proteinExistence type="predicted"/>
<gene>
    <name evidence="1" type="ORF">WN55_05602</name>
</gene>
<dbReference type="AlphaFoldDB" id="A0A154PN48"/>
<evidence type="ECO:0000313" key="1">
    <source>
        <dbReference type="EMBL" id="KZC13296.1"/>
    </source>
</evidence>